<dbReference type="InterPro" id="IPR046020">
    <property type="entry name" value="DUF5977"/>
</dbReference>
<evidence type="ECO:0000313" key="3">
    <source>
        <dbReference type="Proteomes" id="UP000627292"/>
    </source>
</evidence>
<reference evidence="2" key="1">
    <citation type="journal article" date="2014" name="Int. J. Syst. Evol. Microbiol.">
        <title>Complete genome sequence of Corynebacterium casei LMG S-19264T (=DSM 44701T), isolated from a smear-ripened cheese.</title>
        <authorList>
            <consortium name="US DOE Joint Genome Institute (JGI-PGF)"/>
            <person name="Walter F."/>
            <person name="Albersmeier A."/>
            <person name="Kalinowski J."/>
            <person name="Ruckert C."/>
        </authorList>
    </citation>
    <scope>NUCLEOTIDE SEQUENCE</scope>
    <source>
        <strain evidence="2">CGMCC 1.15290</strain>
    </source>
</reference>
<protein>
    <recommendedName>
        <fullName evidence="1">DUF5977 domain-containing protein</fullName>
    </recommendedName>
</protein>
<dbReference type="Pfam" id="PF19404">
    <property type="entry name" value="DUF5977"/>
    <property type="match status" value="2"/>
</dbReference>
<dbReference type="EMBL" id="BMIB01000002">
    <property type="protein sequence ID" value="GGH65800.1"/>
    <property type="molecule type" value="Genomic_DNA"/>
</dbReference>
<proteinExistence type="predicted"/>
<evidence type="ECO:0000313" key="2">
    <source>
        <dbReference type="EMBL" id="GGH65800.1"/>
    </source>
</evidence>
<feature type="domain" description="DUF5977" evidence="1">
    <location>
        <begin position="986"/>
        <end position="1049"/>
    </location>
</feature>
<dbReference type="AlphaFoldDB" id="A0A917IWJ1"/>
<comment type="caution">
    <text evidence="2">The sequence shown here is derived from an EMBL/GenBank/DDBJ whole genome shotgun (WGS) entry which is preliminary data.</text>
</comment>
<gene>
    <name evidence="2" type="ORF">GCM10011379_19330</name>
</gene>
<accession>A0A917IWJ1</accession>
<sequence length="1247" mass="140140">MILFLQLSANSQESHLSNIISPSPTSYQFARHGNLPISYASGAMSYTLPLYTIKLGQLQMPLSLNYYSNGIKMDDNYNGIGMNWSLQAGGAISRVIRGLPDEQGTFWNREKILGTTGNNINIPYAASPKKYGVDTQKDWFMFNFNGYSGTFYLDENNQPQAVSDSKVHIEVALVNEPPPVLNDPNLQLIDFNNILVFTVTTPDGTRYEFGGQHYAERIFQIGFTVAPVNGISGALQMHHTGSGLQQVFDNTTTFYLKKLVTHSGGEITINYIDNYYKYTSSITQQAEMHNNDYEWENSGITYWRNFARSKTVSNIIVKQPDASEITRVNFTSSQLPSGLYIPFDFQLMFNGVRPDPVTRGIVYDNPYEVSPVFSVMPLSFDKIEVVNSNNSVVQTIEFSHAHVNGRQYLQNVTMKGKGLNGINQPQVYSFEYKNPELLPERLSFAQDYYGYYNGQINNKGLLVNPDNTTGSPEGIPQSLIDFLATREGFFGNRLPVANYVNLGMLTKITYPTKGYTTIHYEPNYGVNKKLYGGARVKYIRDYDGHKLARSREIYYNAAAKFPSANSSIVETTEPRFFDKGLGVKTYTLSSASINTIYSNRKSNHLYNYVTELEKDANGEITGATERAFATDADPIPFTIQGTVLFTTPSSNTNGWRSGLLIGEKKFIFENNEFQLKEETSSLYQKFNEKTFNNYVVALTDLDRPDLKASYTVNLYQDISCDFRKTEQTTTILSSSGALTKVEKYHYTEDSYVQLRKTEAINSKNEVITTEYQYAQDISSPTVAQQKLIDQHRISQPLITKTYNNQALLATNVTTYKDWGNNRVLPEWIEGSTLNNPLEPIQHVLAYDPNSNLLEIDSRNGLKETYLWGYQGQYPVARITGTSYTTATGIVNTAVLNNAAGAYSDQQMQDELNKLYTHLGDKIINTYKYMPLIGMTSETDTRGKAIYYEYDSENRLFHVKDNDQYIIKKMEYEVGVSLTNGPTSSIYYNTAKTSIFYKDNCPAGQNGTAVPYTVAANTFSSTFSQAAADEMTQNDIDNQGQAYANQHGVCLQASWPTFYNLEKHDFFTSVNCSPGKTIPIKYSVPAGTYTSDISQQDADRKASNSISLHAQKYANDNGVCYSSLMPPWIESIYNPLDGSSYSYSLYYYCTSLSEMCEKLATPSSFGSAPLGPFQLGYSNPYFKYISVHFYPDNIHHRMYESLTGFDSAPDGYYVNVATVSGSNPNVASIIIFRLKDGLLHEVKTCSSE</sequence>
<feature type="domain" description="DUF5977" evidence="1">
    <location>
        <begin position="1057"/>
        <end position="1119"/>
    </location>
</feature>
<organism evidence="2 3">
    <name type="scientific">Filimonas zeae</name>
    <dbReference type="NCBI Taxonomy" id="1737353"/>
    <lineage>
        <taxon>Bacteria</taxon>
        <taxon>Pseudomonadati</taxon>
        <taxon>Bacteroidota</taxon>
        <taxon>Chitinophagia</taxon>
        <taxon>Chitinophagales</taxon>
        <taxon>Chitinophagaceae</taxon>
        <taxon>Filimonas</taxon>
    </lineage>
</organism>
<name>A0A917IWJ1_9BACT</name>
<evidence type="ECO:0000259" key="1">
    <source>
        <dbReference type="Pfam" id="PF19404"/>
    </source>
</evidence>
<dbReference type="Proteomes" id="UP000627292">
    <property type="component" value="Unassembled WGS sequence"/>
</dbReference>
<keyword evidence="3" id="KW-1185">Reference proteome</keyword>
<reference evidence="2" key="2">
    <citation type="submission" date="2020-09" db="EMBL/GenBank/DDBJ databases">
        <authorList>
            <person name="Sun Q."/>
            <person name="Zhou Y."/>
        </authorList>
    </citation>
    <scope>NUCLEOTIDE SEQUENCE</scope>
    <source>
        <strain evidence="2">CGMCC 1.15290</strain>
    </source>
</reference>